<dbReference type="Proteomes" id="UP000284706">
    <property type="component" value="Unassembled WGS sequence"/>
</dbReference>
<evidence type="ECO:0000259" key="8">
    <source>
        <dbReference type="PROSITE" id="PS50089"/>
    </source>
</evidence>
<dbReference type="AlphaFoldDB" id="A0A409VYC5"/>
<dbReference type="InterPro" id="IPR013083">
    <property type="entry name" value="Znf_RING/FYVE/PHD"/>
</dbReference>
<feature type="compositionally biased region" description="Polar residues" evidence="7">
    <location>
        <begin position="122"/>
        <end position="131"/>
    </location>
</feature>
<evidence type="ECO:0000256" key="3">
    <source>
        <dbReference type="ARBA" id="ARBA00023242"/>
    </source>
</evidence>
<keyword evidence="3 4" id="KW-0539">Nucleus</keyword>
<accession>A0A409VYC5</accession>
<sequence length="346" mass="38097">MTKHSKNNTASSIFTYAEYKKLDYGTKRQRLGNESMRRFDACALCLNRAREPLACQEGHLFCKECVYTDLLTQKNAIKRQKAKIEALRKEAEEERARAREAARERVLQDFERGQLGLGAKSPTPTEANSATDDAKIGTKRKHSSTPFSFSQDTVSQLTREAEEAALKKIEAEQAEALKAKLPDFWLPSLTPTHTSGIPQTIEDIQAKMEVAKTECRGGGEGAAHTLSMKNLIPVKFSYWTPSATSASSAASTPKSENSTIKKEEQEPMCPSCKKHLSNNILLFLSKPCGHVTCKTCTDTLVRPSKQCIVCDTKLKEKEIIQLKREGTGFAGGGLAETSKSGVAFQG</sequence>
<dbReference type="PANTHER" id="PTHR13063:SF10">
    <property type="entry name" value="NITRIC OXIDE SYNTHASE-INTERACTING PROTEIN"/>
    <property type="match status" value="1"/>
</dbReference>
<feature type="coiled-coil region" evidence="6">
    <location>
        <begin position="70"/>
        <end position="108"/>
    </location>
</feature>
<keyword evidence="10" id="KW-1185">Reference proteome</keyword>
<organism evidence="9 10">
    <name type="scientific">Gymnopilus dilepis</name>
    <dbReference type="NCBI Taxonomy" id="231916"/>
    <lineage>
        <taxon>Eukaryota</taxon>
        <taxon>Fungi</taxon>
        <taxon>Dikarya</taxon>
        <taxon>Basidiomycota</taxon>
        <taxon>Agaricomycotina</taxon>
        <taxon>Agaricomycetes</taxon>
        <taxon>Agaricomycetidae</taxon>
        <taxon>Agaricales</taxon>
        <taxon>Agaricineae</taxon>
        <taxon>Hymenogastraceae</taxon>
        <taxon>Gymnopilus</taxon>
    </lineage>
</organism>
<dbReference type="GO" id="GO:0008270">
    <property type="term" value="F:zinc ion binding"/>
    <property type="evidence" value="ECO:0007669"/>
    <property type="project" value="UniProtKB-KW"/>
</dbReference>
<keyword evidence="6" id="KW-0175">Coiled coil</keyword>
<dbReference type="InterPro" id="IPR031790">
    <property type="entry name" value="Znf-NOSIP"/>
</dbReference>
<evidence type="ECO:0000256" key="6">
    <source>
        <dbReference type="SAM" id="Coils"/>
    </source>
</evidence>
<protein>
    <recommendedName>
        <fullName evidence="8">RING-type domain-containing protein</fullName>
    </recommendedName>
</protein>
<feature type="region of interest" description="Disordered" evidence="7">
    <location>
        <begin position="114"/>
        <end position="154"/>
    </location>
</feature>
<evidence type="ECO:0000256" key="1">
    <source>
        <dbReference type="ARBA" id="ARBA00004123"/>
    </source>
</evidence>
<keyword evidence="5" id="KW-0479">Metal-binding</keyword>
<dbReference type="GO" id="GO:0005634">
    <property type="term" value="C:nucleus"/>
    <property type="evidence" value="ECO:0007669"/>
    <property type="project" value="UniProtKB-SubCell"/>
</dbReference>
<reference evidence="9 10" key="1">
    <citation type="journal article" date="2018" name="Evol. Lett.">
        <title>Horizontal gene cluster transfer increased hallucinogenic mushroom diversity.</title>
        <authorList>
            <person name="Reynolds H.T."/>
            <person name="Vijayakumar V."/>
            <person name="Gluck-Thaler E."/>
            <person name="Korotkin H.B."/>
            <person name="Matheny P.B."/>
            <person name="Slot J.C."/>
        </authorList>
    </citation>
    <scope>NUCLEOTIDE SEQUENCE [LARGE SCALE GENOMIC DNA]</scope>
    <source>
        <strain evidence="9 10">SRW20</strain>
    </source>
</reference>
<feature type="domain" description="RING-type" evidence="8">
    <location>
        <begin position="269"/>
        <end position="311"/>
    </location>
</feature>
<dbReference type="STRING" id="231916.A0A409VYC5"/>
<dbReference type="SUPFAM" id="SSF57850">
    <property type="entry name" value="RING/U-box"/>
    <property type="match status" value="2"/>
</dbReference>
<gene>
    <name evidence="9" type="ORF">CVT26_010991</name>
</gene>
<dbReference type="Pfam" id="PF04641">
    <property type="entry name" value="Rtf2"/>
    <property type="match status" value="1"/>
</dbReference>
<evidence type="ECO:0000256" key="5">
    <source>
        <dbReference type="PROSITE-ProRule" id="PRU00175"/>
    </source>
</evidence>
<dbReference type="InterPro" id="IPR016818">
    <property type="entry name" value="NOSIP"/>
</dbReference>
<comment type="similarity">
    <text evidence="2 4">Belongs to the NOSIP family.</text>
</comment>
<dbReference type="InterPro" id="IPR001841">
    <property type="entry name" value="Znf_RING"/>
</dbReference>
<evidence type="ECO:0000313" key="9">
    <source>
        <dbReference type="EMBL" id="PPQ71249.1"/>
    </source>
</evidence>
<feature type="compositionally biased region" description="Low complexity" evidence="7">
    <location>
        <begin position="244"/>
        <end position="253"/>
    </location>
</feature>
<dbReference type="GO" id="GO:0061630">
    <property type="term" value="F:ubiquitin protein ligase activity"/>
    <property type="evidence" value="ECO:0007669"/>
    <property type="project" value="InterPro"/>
</dbReference>
<evidence type="ECO:0000256" key="4">
    <source>
        <dbReference type="PIRNR" id="PIRNR023577"/>
    </source>
</evidence>
<dbReference type="Pfam" id="PF15906">
    <property type="entry name" value="zf-NOSIP"/>
    <property type="match status" value="1"/>
</dbReference>
<proteinExistence type="inferred from homology"/>
<dbReference type="OrthoDB" id="116827at2759"/>
<dbReference type="PROSITE" id="PS50089">
    <property type="entry name" value="ZF_RING_2"/>
    <property type="match status" value="1"/>
</dbReference>
<dbReference type="InParanoid" id="A0A409VYC5"/>
<evidence type="ECO:0000256" key="2">
    <source>
        <dbReference type="ARBA" id="ARBA00008126"/>
    </source>
</evidence>
<comment type="subcellular location">
    <subcellularLocation>
        <location evidence="1 4">Nucleus</location>
    </subcellularLocation>
</comment>
<name>A0A409VYC5_9AGAR</name>
<keyword evidence="5" id="KW-0863">Zinc-finger</keyword>
<feature type="compositionally biased region" description="Polar residues" evidence="7">
    <location>
        <begin position="144"/>
        <end position="154"/>
    </location>
</feature>
<dbReference type="Gene3D" id="3.30.40.10">
    <property type="entry name" value="Zinc/RING finger domain, C3HC4 (zinc finger)"/>
    <property type="match status" value="2"/>
</dbReference>
<dbReference type="PANTHER" id="PTHR13063">
    <property type="entry name" value="ENOS INTERACTING PROTEIN"/>
    <property type="match status" value="1"/>
</dbReference>
<keyword evidence="5" id="KW-0862">Zinc</keyword>
<comment type="caution">
    <text evidence="9">The sequence shown here is derived from an EMBL/GenBank/DDBJ whole genome shotgun (WGS) entry which is preliminary data.</text>
</comment>
<feature type="region of interest" description="Disordered" evidence="7">
    <location>
        <begin position="244"/>
        <end position="264"/>
    </location>
</feature>
<dbReference type="PIRSF" id="PIRSF023577">
    <property type="entry name" value="ENOS_interacting"/>
    <property type="match status" value="1"/>
</dbReference>
<dbReference type="EMBL" id="NHYE01005510">
    <property type="protein sequence ID" value="PPQ71249.1"/>
    <property type="molecule type" value="Genomic_DNA"/>
</dbReference>
<evidence type="ECO:0000256" key="7">
    <source>
        <dbReference type="SAM" id="MobiDB-lite"/>
    </source>
</evidence>
<evidence type="ECO:0000313" key="10">
    <source>
        <dbReference type="Proteomes" id="UP000284706"/>
    </source>
</evidence>